<dbReference type="RefSeq" id="WP_311534663.1">
    <property type="nucleotide sequence ID" value="NZ_JAVRHQ010000009.1"/>
</dbReference>
<dbReference type="Proteomes" id="UP001262889">
    <property type="component" value="Unassembled WGS sequence"/>
</dbReference>
<comment type="caution">
    <text evidence="1">The sequence shown here is derived from an EMBL/GenBank/DDBJ whole genome shotgun (WGS) entry which is preliminary data.</text>
</comment>
<keyword evidence="2" id="KW-1185">Reference proteome</keyword>
<dbReference type="Gene3D" id="3.40.50.2000">
    <property type="entry name" value="Glycogen Phosphorylase B"/>
    <property type="match status" value="1"/>
</dbReference>
<sequence>MPQKKILIVAESINVEDSSGSKANVALIRHLQKAGFQLLVLHYTRKKIELQGVHCVAIKENKLGSNYFLSRLQRKMQHWFAINLAKYLEPEFGFSFTFFNDVNSICKSLEKHRNFKPDLVLTLSKGASFRPHYALLKTKSLHRKWMAYIHDPYPFHYYPEPYNWSEPGYKKKIDFFEALSKSCRWAAFPSLLLAEWMQDKFPDFKNKTSILPHQLNETQDFLAEVPGFFDSEKFTVLHAGNLMKQRPPFYLINAFQQFLNDVPQAKSQAQLLLIGNASYHRERLEKIGRGSKNIIIRGYLDYRQTQKLQKEVSVNVILESKAEISPFLPGKFPHCIAAERMILLLGPAKSESRRLLGEDYKYCCETDDENQIADLLKKLHKTWLESRRSLRLQRKDLKYYLSEKYLKKQLDQLLK</sequence>
<gene>
    <name evidence="1" type="ORF">RM553_09405</name>
</gene>
<name>A0ABU3C9N4_9FLAO</name>
<evidence type="ECO:0000313" key="1">
    <source>
        <dbReference type="EMBL" id="MDT0643042.1"/>
    </source>
</evidence>
<proteinExistence type="predicted"/>
<dbReference type="EMBL" id="JAVRHQ010000009">
    <property type="protein sequence ID" value="MDT0643042.1"/>
    <property type="molecule type" value="Genomic_DNA"/>
</dbReference>
<protein>
    <submittedName>
        <fullName evidence="1">UDP-glycosyltransferase</fullName>
    </submittedName>
</protein>
<evidence type="ECO:0000313" key="2">
    <source>
        <dbReference type="Proteomes" id="UP001262889"/>
    </source>
</evidence>
<dbReference type="SUPFAM" id="SSF53756">
    <property type="entry name" value="UDP-Glycosyltransferase/glycogen phosphorylase"/>
    <property type="match status" value="1"/>
</dbReference>
<accession>A0ABU3C9N4</accession>
<reference evidence="1 2" key="1">
    <citation type="submission" date="2023-09" db="EMBL/GenBank/DDBJ databases">
        <authorList>
            <person name="Rey-Velasco X."/>
        </authorList>
    </citation>
    <scope>NUCLEOTIDE SEQUENCE [LARGE SCALE GENOMIC DNA]</scope>
    <source>
        <strain evidence="1 2">F363</strain>
    </source>
</reference>
<organism evidence="1 2">
    <name type="scientific">Autumnicola tepida</name>
    <dbReference type="NCBI Taxonomy" id="3075595"/>
    <lineage>
        <taxon>Bacteria</taxon>
        <taxon>Pseudomonadati</taxon>
        <taxon>Bacteroidota</taxon>
        <taxon>Flavobacteriia</taxon>
        <taxon>Flavobacteriales</taxon>
        <taxon>Flavobacteriaceae</taxon>
        <taxon>Autumnicola</taxon>
    </lineage>
</organism>